<feature type="compositionally biased region" description="Low complexity" evidence="1">
    <location>
        <begin position="309"/>
        <end position="334"/>
    </location>
</feature>
<feature type="region of interest" description="Disordered" evidence="1">
    <location>
        <begin position="636"/>
        <end position="675"/>
    </location>
</feature>
<feature type="compositionally biased region" description="Polar residues" evidence="1">
    <location>
        <begin position="351"/>
        <end position="372"/>
    </location>
</feature>
<feature type="compositionally biased region" description="Basic and acidic residues" evidence="1">
    <location>
        <begin position="645"/>
        <end position="655"/>
    </location>
</feature>
<feature type="compositionally biased region" description="Basic and acidic residues" evidence="1">
    <location>
        <begin position="815"/>
        <end position="827"/>
    </location>
</feature>
<feature type="region of interest" description="Disordered" evidence="1">
    <location>
        <begin position="437"/>
        <end position="463"/>
    </location>
</feature>
<organism evidence="3 4">
    <name type="scientific">Apatococcus lobatus</name>
    <dbReference type="NCBI Taxonomy" id="904363"/>
    <lineage>
        <taxon>Eukaryota</taxon>
        <taxon>Viridiplantae</taxon>
        <taxon>Chlorophyta</taxon>
        <taxon>core chlorophytes</taxon>
        <taxon>Trebouxiophyceae</taxon>
        <taxon>Chlorellales</taxon>
        <taxon>Chlorellaceae</taxon>
        <taxon>Apatococcus</taxon>
    </lineage>
</organism>
<evidence type="ECO:0000256" key="1">
    <source>
        <dbReference type="SAM" id="MobiDB-lite"/>
    </source>
</evidence>
<reference evidence="3 4" key="1">
    <citation type="journal article" date="2024" name="Nat. Commun.">
        <title>Phylogenomics reveals the evolutionary origins of lichenization in chlorophyte algae.</title>
        <authorList>
            <person name="Puginier C."/>
            <person name="Libourel C."/>
            <person name="Otte J."/>
            <person name="Skaloud P."/>
            <person name="Haon M."/>
            <person name="Grisel S."/>
            <person name="Petersen M."/>
            <person name="Berrin J.G."/>
            <person name="Delaux P.M."/>
            <person name="Dal Grande F."/>
            <person name="Keller J."/>
        </authorList>
    </citation>
    <scope>NUCLEOTIDE SEQUENCE [LARGE SCALE GENOMIC DNA]</scope>
    <source>
        <strain evidence="3 4">SAG 2145</strain>
    </source>
</reference>
<dbReference type="Proteomes" id="UP001438707">
    <property type="component" value="Unassembled WGS sequence"/>
</dbReference>
<feature type="compositionally biased region" description="Polar residues" evidence="1">
    <location>
        <begin position="243"/>
        <end position="281"/>
    </location>
</feature>
<dbReference type="PANTHER" id="PTHR33645:SF2">
    <property type="entry name" value="FAMILY PROTEIN, PUTATIVE (DUF3754)-RELATED"/>
    <property type="match status" value="1"/>
</dbReference>
<keyword evidence="2" id="KW-0472">Membrane</keyword>
<evidence type="ECO:0000256" key="2">
    <source>
        <dbReference type="SAM" id="Phobius"/>
    </source>
</evidence>
<keyword evidence="2" id="KW-1133">Transmembrane helix</keyword>
<feature type="compositionally biased region" description="Low complexity" evidence="1">
    <location>
        <begin position="143"/>
        <end position="165"/>
    </location>
</feature>
<feature type="region of interest" description="Disordered" evidence="1">
    <location>
        <begin position="798"/>
        <end position="828"/>
    </location>
</feature>
<proteinExistence type="predicted"/>
<protein>
    <submittedName>
        <fullName evidence="3">Uncharacterized protein</fullName>
    </submittedName>
</protein>
<name>A0AAW1QM74_9CHLO</name>
<evidence type="ECO:0000313" key="3">
    <source>
        <dbReference type="EMBL" id="KAK9822544.1"/>
    </source>
</evidence>
<feature type="transmembrane region" description="Helical" evidence="2">
    <location>
        <begin position="886"/>
        <end position="907"/>
    </location>
</feature>
<sequence length="1045" mass="113695">MYSLPVGRFISDHTLVSCQKRFVPQRHRSNRATCRRRTARVLAGAKTQDEAADRNLGSSTRLRVERQTHLPLTREEAWRSLKMLAPSQDWKHLLKVFTALESVYREEAALMGESLLKAYRTAQETREAANPEAATELDPELQDPSSNEASSQSSASSQDPGSSSKSSRDTANSAGQNGKSGASSSPGTRASQQSAGHPRTASASADRPEGATSQQSHGDSASHAGSGSGSASSGNGKPGPRGPSSTQMEAQQSAWRALQTGENRGSSHQGRPAYTSGSVDQHTVDMTSTSSTDEDTQPNQSNTAIPNRGNGSDNDRPSSSSSSSSSSNSRSGNGAIVRSQKDSVGNRAASRASTNDTSNGNGKTSPQRQSASDPGMTNLDNHSGQPHDRSGGSEVGTAAPQSSQTQEASSTESSSEPDQDMGSLKQKAPQVYTLTPMGSVDHDAASKMGAESAQQAAEGEAPHGWTEPEAADYIFLTLLLQALLKAHFVRLTRRDVEMARSLNSDYLAQLFIRADISKMDRALVEGLLDGADLPDEAKALLVFKRGYGQQKQEGRLLVAKLDFLQALVVQAILSRASSWIPKTWSRFTNKMQSIGQAIGRAAKDQGAADLPEISQEQLDRLNSGVNSAVGALEDSVGYDPAQDEAEQRQQADRRRGGPSSSPKQDDKEEIPLSDELPVRRTARRIAKWVEGSGVVGLPLIRLTYAGGGLAMTLANWGLLPINDVLPLAEYDRSQRPKEPSRLQPVYVRRVSIRDALQGQGGLINGGLKAFFSIVKLAEPTFRELLVVYRETEPPNRVEELKKRLPKLPSFQGSQDDDKQESSPDKPALRKRGKIVMRAYRDIPVPSWKVIFPDKLLQFRPLDGLRSDLITLSGLISLALQSRYDSIILEIVTFASAAAFLVRVFLGYKRMNDRYEKMSQDMLAETSLAGQDAVISFLASSASLQQFAQTAVAFLLMQTLEPPRTADTLSSRAEELLETEFQIKMRFNADEALGELDRLGLLQPSDQEKVTEWPYDTVLADEAFDRLHDHWESLFMDRLKQAEEIA</sequence>
<feature type="region of interest" description="Disordered" evidence="1">
    <location>
        <begin position="126"/>
        <end position="425"/>
    </location>
</feature>
<gene>
    <name evidence="3" type="ORF">WJX74_003038</name>
</gene>
<dbReference type="AlphaFoldDB" id="A0AAW1QM74"/>
<feature type="compositionally biased region" description="Low complexity" evidence="1">
    <location>
        <begin position="449"/>
        <end position="459"/>
    </location>
</feature>
<accession>A0AAW1QM74</accession>
<dbReference type="Pfam" id="PF12576">
    <property type="entry name" value="DUF3754"/>
    <property type="match status" value="1"/>
</dbReference>
<comment type="caution">
    <text evidence="3">The sequence shown here is derived from an EMBL/GenBank/DDBJ whole genome shotgun (WGS) entry which is preliminary data.</text>
</comment>
<dbReference type="EMBL" id="JALJOS010000031">
    <property type="protein sequence ID" value="KAK9822544.1"/>
    <property type="molecule type" value="Genomic_DNA"/>
</dbReference>
<feature type="compositionally biased region" description="Low complexity" evidence="1">
    <location>
        <begin position="397"/>
        <end position="416"/>
    </location>
</feature>
<dbReference type="InterPro" id="IPR022227">
    <property type="entry name" value="DUF3754"/>
</dbReference>
<feature type="compositionally biased region" description="Low complexity" evidence="1">
    <location>
        <begin position="216"/>
        <end position="234"/>
    </location>
</feature>
<keyword evidence="2" id="KW-0812">Transmembrane</keyword>
<dbReference type="PANTHER" id="PTHR33645">
    <property type="entry name" value="AMINOPEPTIDASE (DUF3754)"/>
    <property type="match status" value="1"/>
</dbReference>
<keyword evidence="4" id="KW-1185">Reference proteome</keyword>
<evidence type="ECO:0000313" key="4">
    <source>
        <dbReference type="Proteomes" id="UP001438707"/>
    </source>
</evidence>
<feature type="compositionally biased region" description="Polar residues" evidence="1">
    <location>
        <begin position="169"/>
        <end position="195"/>
    </location>
</feature>